<name>A0ABV5FRI3_9FLAO</name>
<sequence length="210" mass="24497">MITKITIISMALLLLSNCSNKVKSNPNPTVINNKTEDDFSDCKKIYKKFNNKFALEENDSALIYINQAIKCNPKSSNYKFTKVRFLVETKNYNDAIIQLDELIINSEDPAFKMEKGTIFLKINEKNAIKALRDAYNDYDKIQNPTSNNQFCKIALDNYFKGKEYALKEIDKFKENYKDKGYENQNINFLEELINKETKENVLFKLFSIND</sequence>
<comment type="caution">
    <text evidence="1">The sequence shown here is derived from an EMBL/GenBank/DDBJ whole genome shotgun (WGS) entry which is preliminary data.</text>
</comment>
<proteinExistence type="predicted"/>
<protein>
    <submittedName>
        <fullName evidence="1">Tetratricopeptide repeat protein</fullName>
    </submittedName>
</protein>
<reference evidence="1 2" key="1">
    <citation type="submission" date="2024-09" db="EMBL/GenBank/DDBJ databases">
        <authorList>
            <person name="Sun Q."/>
            <person name="Mori K."/>
        </authorList>
    </citation>
    <scope>NUCLEOTIDE SEQUENCE [LARGE SCALE GENOMIC DNA]</scope>
    <source>
        <strain evidence="1 2">CECT 7908</strain>
    </source>
</reference>
<dbReference type="Gene3D" id="1.25.40.10">
    <property type="entry name" value="Tetratricopeptide repeat domain"/>
    <property type="match status" value="1"/>
</dbReference>
<gene>
    <name evidence="1" type="ORF">ACFFUQ_19290</name>
</gene>
<dbReference type="InterPro" id="IPR011990">
    <property type="entry name" value="TPR-like_helical_dom_sf"/>
</dbReference>
<keyword evidence="2" id="KW-1185">Reference proteome</keyword>
<dbReference type="RefSeq" id="WP_290263630.1">
    <property type="nucleotide sequence ID" value="NZ_JAUFQQ010000003.1"/>
</dbReference>
<organism evidence="1 2">
    <name type="scientific">Flavobacterium branchiarum</name>
    <dbReference type="NCBI Taxonomy" id="1114870"/>
    <lineage>
        <taxon>Bacteria</taxon>
        <taxon>Pseudomonadati</taxon>
        <taxon>Bacteroidota</taxon>
        <taxon>Flavobacteriia</taxon>
        <taxon>Flavobacteriales</taxon>
        <taxon>Flavobacteriaceae</taxon>
        <taxon>Flavobacterium</taxon>
    </lineage>
</organism>
<accession>A0ABV5FRI3</accession>
<dbReference type="SUPFAM" id="SSF48452">
    <property type="entry name" value="TPR-like"/>
    <property type="match status" value="1"/>
</dbReference>
<evidence type="ECO:0000313" key="2">
    <source>
        <dbReference type="Proteomes" id="UP001589589"/>
    </source>
</evidence>
<dbReference type="Proteomes" id="UP001589589">
    <property type="component" value="Unassembled WGS sequence"/>
</dbReference>
<dbReference type="EMBL" id="JBHMEX010000062">
    <property type="protein sequence ID" value="MFB9066165.1"/>
    <property type="molecule type" value="Genomic_DNA"/>
</dbReference>
<evidence type="ECO:0000313" key="1">
    <source>
        <dbReference type="EMBL" id="MFB9066165.1"/>
    </source>
</evidence>